<dbReference type="GO" id="GO:0055085">
    <property type="term" value="P:transmembrane transport"/>
    <property type="evidence" value="ECO:0007669"/>
    <property type="project" value="InterPro"/>
</dbReference>
<evidence type="ECO:0000256" key="3">
    <source>
        <dbReference type="ARBA" id="ARBA00022475"/>
    </source>
</evidence>
<dbReference type="PROSITE" id="PS50928">
    <property type="entry name" value="ABC_TM1"/>
    <property type="match status" value="1"/>
</dbReference>
<dbReference type="KEGG" id="cheb:HH215_16125"/>
<evidence type="ECO:0000256" key="2">
    <source>
        <dbReference type="ARBA" id="ARBA00022448"/>
    </source>
</evidence>
<evidence type="ECO:0000313" key="10">
    <source>
        <dbReference type="Proteomes" id="UP000502248"/>
    </source>
</evidence>
<dbReference type="PANTHER" id="PTHR43227">
    <property type="entry name" value="BLL4140 PROTEIN"/>
    <property type="match status" value="1"/>
</dbReference>
<feature type="transmembrane region" description="Helical" evidence="7">
    <location>
        <begin position="131"/>
        <end position="155"/>
    </location>
</feature>
<dbReference type="EMBL" id="CP051680">
    <property type="protein sequence ID" value="QJD88186.1"/>
    <property type="molecule type" value="Genomic_DNA"/>
</dbReference>
<keyword evidence="10" id="KW-1185">Reference proteome</keyword>
<feature type="transmembrane region" description="Helical" evidence="7">
    <location>
        <begin position="267"/>
        <end position="288"/>
    </location>
</feature>
<reference evidence="9 10" key="1">
    <citation type="submission" date="2020-04" db="EMBL/GenBank/DDBJ databases">
        <title>Genome sequencing of novel species.</title>
        <authorList>
            <person name="Heo J."/>
            <person name="Kim S.-J."/>
            <person name="Kim J.-S."/>
            <person name="Hong S.-B."/>
            <person name="Kwon S.-W."/>
        </authorList>
    </citation>
    <scope>NUCLEOTIDE SEQUENCE [LARGE SCALE GENOMIC DNA]</scope>
    <source>
        <strain evidence="9 10">MFER-1</strain>
    </source>
</reference>
<evidence type="ECO:0000313" key="9">
    <source>
        <dbReference type="EMBL" id="QJD88186.1"/>
    </source>
</evidence>
<feature type="transmembrane region" description="Helical" evidence="7">
    <location>
        <begin position="167"/>
        <end position="188"/>
    </location>
</feature>
<feature type="transmembrane region" description="Helical" evidence="7">
    <location>
        <begin position="67"/>
        <end position="94"/>
    </location>
</feature>
<name>A0A7Z2VS44_9BACL</name>
<dbReference type="Proteomes" id="UP000502248">
    <property type="component" value="Chromosome"/>
</dbReference>
<evidence type="ECO:0000256" key="7">
    <source>
        <dbReference type="RuleBase" id="RU363032"/>
    </source>
</evidence>
<dbReference type="CDD" id="cd06261">
    <property type="entry name" value="TM_PBP2"/>
    <property type="match status" value="1"/>
</dbReference>
<dbReference type="InterPro" id="IPR035906">
    <property type="entry name" value="MetI-like_sf"/>
</dbReference>
<keyword evidence="2 7" id="KW-0813">Transport</keyword>
<comment type="subcellular location">
    <subcellularLocation>
        <location evidence="1 7">Cell membrane</location>
        <topology evidence="1 7">Multi-pass membrane protein</topology>
    </subcellularLocation>
</comment>
<gene>
    <name evidence="9" type="ORF">HH215_16125</name>
</gene>
<evidence type="ECO:0000256" key="4">
    <source>
        <dbReference type="ARBA" id="ARBA00022692"/>
    </source>
</evidence>
<dbReference type="SUPFAM" id="SSF161098">
    <property type="entry name" value="MetI-like"/>
    <property type="match status" value="1"/>
</dbReference>
<evidence type="ECO:0000256" key="5">
    <source>
        <dbReference type="ARBA" id="ARBA00022989"/>
    </source>
</evidence>
<feature type="domain" description="ABC transmembrane type-1" evidence="8">
    <location>
        <begin position="127"/>
        <end position="341"/>
    </location>
</feature>
<dbReference type="PANTHER" id="PTHR43227:SF11">
    <property type="entry name" value="BLL4140 PROTEIN"/>
    <property type="match status" value="1"/>
</dbReference>
<dbReference type="AlphaFoldDB" id="A0A7Z2VS44"/>
<dbReference type="Gene3D" id="1.10.3720.10">
    <property type="entry name" value="MetI-like"/>
    <property type="match status" value="1"/>
</dbReference>
<proteinExistence type="inferred from homology"/>
<accession>A0A7Z2VS44</accession>
<keyword evidence="5 7" id="KW-1133">Transmembrane helix</keyword>
<sequence length="354" mass="40154">MESGFSRDNPCKVGIWRIKRRDARCPPIETPLIIRSNGAEEAVSHAFVQQLAWEGSIILKQIKDNRYLFLMFALPFIYFIVFKYGPMFGLLIAFKDYNVMKGVFRSEWVGFHHFKQFIFDPYFWKLVRNTVVINVYMLVFYFPAPIILALLLNEIRKGMFKRFVQSVSYLPHFLSTVVVCGMIVNLLASDGIVNQVVQAFGGEHIPFLMLSDWFRTIYVSTEVWQKIGWGSIIYLAALAGVDPSLYESARLDGANRWKQVLHITLPGIAPVISILFLLTLGDILSIGYEKILLLYTGATYETADVISTYIYRRGVLGADFSYGTAVGLFQSIIAFVLIYGANKGAKRLGAASLW</sequence>
<evidence type="ECO:0000256" key="1">
    <source>
        <dbReference type="ARBA" id="ARBA00004651"/>
    </source>
</evidence>
<feature type="transmembrane region" description="Helical" evidence="7">
    <location>
        <begin position="320"/>
        <end position="339"/>
    </location>
</feature>
<evidence type="ECO:0000259" key="8">
    <source>
        <dbReference type="PROSITE" id="PS50928"/>
    </source>
</evidence>
<dbReference type="GO" id="GO:0005886">
    <property type="term" value="C:plasma membrane"/>
    <property type="evidence" value="ECO:0007669"/>
    <property type="project" value="UniProtKB-SubCell"/>
</dbReference>
<evidence type="ECO:0000256" key="6">
    <source>
        <dbReference type="ARBA" id="ARBA00023136"/>
    </source>
</evidence>
<dbReference type="InterPro" id="IPR050809">
    <property type="entry name" value="UgpAE/MalFG_permease"/>
</dbReference>
<organism evidence="9 10">
    <name type="scientific">Cohnella herbarum</name>
    <dbReference type="NCBI Taxonomy" id="2728023"/>
    <lineage>
        <taxon>Bacteria</taxon>
        <taxon>Bacillati</taxon>
        <taxon>Bacillota</taxon>
        <taxon>Bacilli</taxon>
        <taxon>Bacillales</taxon>
        <taxon>Paenibacillaceae</taxon>
        <taxon>Cohnella</taxon>
    </lineage>
</organism>
<protein>
    <submittedName>
        <fullName evidence="9">Sugar ABC transporter permease</fullName>
    </submittedName>
</protein>
<dbReference type="Pfam" id="PF00528">
    <property type="entry name" value="BPD_transp_1"/>
    <property type="match status" value="1"/>
</dbReference>
<dbReference type="InterPro" id="IPR000515">
    <property type="entry name" value="MetI-like"/>
</dbReference>
<comment type="similarity">
    <text evidence="7">Belongs to the binding-protein-dependent transport system permease family.</text>
</comment>
<keyword evidence="6 7" id="KW-0472">Membrane</keyword>
<keyword evidence="3" id="KW-1003">Cell membrane</keyword>
<keyword evidence="4 7" id="KW-0812">Transmembrane</keyword>